<gene>
    <name evidence="3" type="ORF">FRIFI_2890</name>
</gene>
<feature type="domain" description="MurNAc-LAA" evidence="2">
    <location>
        <begin position="118"/>
        <end position="233"/>
    </location>
</feature>
<dbReference type="RefSeq" id="WP_240276230.1">
    <property type="nucleotide sequence ID" value="NZ_JAKNTL010000002.1"/>
</dbReference>
<dbReference type="NCBIfam" id="TIGR02883">
    <property type="entry name" value="spore_cwlD"/>
    <property type="match status" value="1"/>
</dbReference>
<sequence>MRKYIKHIIFCVISIILVVVFSFEIQSVSQESMEYMPVTKKTIILDAGHGGIDPGALNEDKSITEKDVNLSITLKLRELLESSGGLVILTREEDVSLYEEAKGKTIRQKYNENLKNRKKVINESDADMFVSIHMNALSGKGASKYYGAQTFYPGGKDDSKKLSKYIQEELKRVVDKTNNREIKPKDDLYLLKENAIPSVLIECGFLSNEKEANLLADEKYQEKIAWSIYVGIQKYFSDNENKN</sequence>
<reference evidence="3 4" key="1">
    <citation type="submission" date="2014-09" db="EMBL/GenBank/DDBJ databases">
        <authorList>
            <person name="Hornung B.V."/>
        </authorList>
    </citation>
    <scope>NUCLEOTIDE SEQUENCE [LARGE SCALE GENOMIC DNA]</scope>
    <source>
        <strain evidence="3 4">FRIFI</strain>
    </source>
</reference>
<dbReference type="GO" id="GO:0030288">
    <property type="term" value="C:outer membrane-bounded periplasmic space"/>
    <property type="evidence" value="ECO:0007669"/>
    <property type="project" value="TreeGrafter"/>
</dbReference>
<name>A0A2P2BVL6_9FIRM</name>
<dbReference type="PANTHER" id="PTHR30404:SF0">
    <property type="entry name" value="N-ACETYLMURAMOYL-L-ALANINE AMIDASE AMIC"/>
    <property type="match status" value="1"/>
</dbReference>
<dbReference type="GO" id="GO:0008745">
    <property type="term" value="F:N-acetylmuramoyl-L-alanine amidase activity"/>
    <property type="evidence" value="ECO:0007669"/>
    <property type="project" value="InterPro"/>
</dbReference>
<evidence type="ECO:0000313" key="4">
    <source>
        <dbReference type="Proteomes" id="UP000245695"/>
    </source>
</evidence>
<dbReference type="CDD" id="cd02696">
    <property type="entry name" value="MurNAc-LAA"/>
    <property type="match status" value="1"/>
</dbReference>
<dbReference type="Proteomes" id="UP000245695">
    <property type="component" value="Chromosome 1"/>
</dbReference>
<dbReference type="InterPro" id="IPR050695">
    <property type="entry name" value="N-acetylmuramoyl_amidase_3"/>
</dbReference>
<dbReference type="KEGG" id="rhom:FRIFI_2890"/>
<dbReference type="Gene3D" id="3.40.630.40">
    <property type="entry name" value="Zn-dependent exopeptidases"/>
    <property type="match status" value="1"/>
</dbReference>
<dbReference type="AlphaFoldDB" id="A0A2P2BVL6"/>
<dbReference type="EMBL" id="LN650648">
    <property type="protein sequence ID" value="CEI74405.1"/>
    <property type="molecule type" value="Genomic_DNA"/>
</dbReference>
<dbReference type="PANTHER" id="PTHR30404">
    <property type="entry name" value="N-ACETYLMURAMOYL-L-ALANINE AMIDASE"/>
    <property type="match status" value="1"/>
</dbReference>
<dbReference type="InterPro" id="IPR014234">
    <property type="entry name" value="Spore_CwlD"/>
</dbReference>
<dbReference type="SMART" id="SM00646">
    <property type="entry name" value="Ami_3"/>
    <property type="match status" value="1"/>
</dbReference>
<proteinExistence type="predicted"/>
<organism evidence="3 4">
    <name type="scientific">Romboutsia hominis</name>
    <dbReference type="NCBI Taxonomy" id="1507512"/>
    <lineage>
        <taxon>Bacteria</taxon>
        <taxon>Bacillati</taxon>
        <taxon>Bacillota</taxon>
        <taxon>Clostridia</taxon>
        <taxon>Peptostreptococcales</taxon>
        <taxon>Peptostreptococcaceae</taxon>
        <taxon>Romboutsia</taxon>
    </lineage>
</organism>
<keyword evidence="1" id="KW-0378">Hydrolase</keyword>
<accession>A0A2P2BVL6</accession>
<evidence type="ECO:0000256" key="1">
    <source>
        <dbReference type="ARBA" id="ARBA00022801"/>
    </source>
</evidence>
<keyword evidence="4" id="KW-1185">Reference proteome</keyword>
<evidence type="ECO:0000259" key="2">
    <source>
        <dbReference type="SMART" id="SM00646"/>
    </source>
</evidence>
<dbReference type="SUPFAM" id="SSF53187">
    <property type="entry name" value="Zn-dependent exopeptidases"/>
    <property type="match status" value="1"/>
</dbReference>
<dbReference type="InterPro" id="IPR002508">
    <property type="entry name" value="MurNAc-LAA_cat"/>
</dbReference>
<protein>
    <submittedName>
        <fullName evidence="3">Germination-specific N-acetylmuramoyl-L-alanine amidase</fullName>
    </submittedName>
</protein>
<dbReference type="Pfam" id="PF01520">
    <property type="entry name" value="Amidase_3"/>
    <property type="match status" value="1"/>
</dbReference>
<dbReference type="GO" id="GO:0009253">
    <property type="term" value="P:peptidoglycan catabolic process"/>
    <property type="evidence" value="ECO:0007669"/>
    <property type="project" value="InterPro"/>
</dbReference>
<evidence type="ECO:0000313" key="3">
    <source>
        <dbReference type="EMBL" id="CEI74405.1"/>
    </source>
</evidence>